<keyword evidence="1" id="KW-0175">Coiled coil</keyword>
<feature type="coiled-coil region" evidence="1">
    <location>
        <begin position="19"/>
        <end position="58"/>
    </location>
</feature>
<evidence type="ECO:0000313" key="2">
    <source>
        <dbReference type="EMBL" id="ADO82774.1"/>
    </source>
</evidence>
<evidence type="ECO:0000313" key="3">
    <source>
        <dbReference type="Proteomes" id="UP000006875"/>
    </source>
</evidence>
<accession>E3H975</accession>
<proteinExistence type="predicted"/>
<dbReference type="KEGG" id="ipo:Ilyop_0993"/>
<protein>
    <submittedName>
        <fullName evidence="2">Uncharacterized protein</fullName>
    </submittedName>
</protein>
<reference evidence="2 3" key="1">
    <citation type="journal article" date="2010" name="Stand. Genomic Sci.">
        <title>Complete genome sequence of Ilyobacter polytropus type strain (CuHbu1).</title>
        <authorList>
            <person name="Sikorski J."/>
            <person name="Chertkov O."/>
            <person name="Lapidus A."/>
            <person name="Nolan M."/>
            <person name="Lucas S."/>
            <person name="Del Rio T.G."/>
            <person name="Tice H."/>
            <person name="Cheng J.F."/>
            <person name="Tapia R."/>
            <person name="Han C."/>
            <person name="Goodwin L."/>
            <person name="Pitluck S."/>
            <person name="Liolios K."/>
            <person name="Ivanova N."/>
            <person name="Mavromatis K."/>
            <person name="Mikhailova N."/>
            <person name="Pati A."/>
            <person name="Chen A."/>
            <person name="Palaniappan K."/>
            <person name="Land M."/>
            <person name="Hauser L."/>
            <person name="Chang Y.J."/>
            <person name="Jeffries C.D."/>
            <person name="Brambilla E."/>
            <person name="Yasawong M."/>
            <person name="Rohde M."/>
            <person name="Pukall R."/>
            <person name="Spring S."/>
            <person name="Goker M."/>
            <person name="Woyke T."/>
            <person name="Bristow J."/>
            <person name="Eisen J.A."/>
            <person name="Markowitz V."/>
            <person name="Hugenholtz P."/>
            <person name="Kyrpides N.C."/>
            <person name="Klenk H.P."/>
        </authorList>
    </citation>
    <scope>NUCLEOTIDE SEQUENCE [LARGE SCALE GENOMIC DNA]</scope>
    <source>
        <strain evidence="3">ATCC 51220 / DSM 2926 / LMG 16218 / CuHBu1</strain>
    </source>
</reference>
<dbReference type="AlphaFoldDB" id="E3H975"/>
<dbReference type="EMBL" id="CP002281">
    <property type="protein sequence ID" value="ADO82774.1"/>
    <property type="molecule type" value="Genomic_DNA"/>
</dbReference>
<dbReference type="HOGENOM" id="CLU_2954324_0_0_0"/>
<gene>
    <name evidence="2" type="ordered locus">Ilyop_0993</name>
</gene>
<dbReference type="RefSeq" id="WP_013387442.1">
    <property type="nucleotide sequence ID" value="NC_014632.1"/>
</dbReference>
<keyword evidence="3" id="KW-1185">Reference proteome</keyword>
<name>E3H975_ILYPC</name>
<dbReference type="Proteomes" id="UP000006875">
    <property type="component" value="Chromosome"/>
</dbReference>
<sequence>MEIDSMYIKDFEMALHYAVQSIKKEIEICEETSDKTQKEILEKRLEKFEFLIKKLSKMQP</sequence>
<evidence type="ECO:0000256" key="1">
    <source>
        <dbReference type="SAM" id="Coils"/>
    </source>
</evidence>
<organism evidence="2 3">
    <name type="scientific">Ilyobacter polytropus (strain ATCC 51220 / DSM 2926 / LMG 16218 / CuHBu1)</name>
    <dbReference type="NCBI Taxonomy" id="572544"/>
    <lineage>
        <taxon>Bacteria</taxon>
        <taxon>Fusobacteriati</taxon>
        <taxon>Fusobacteriota</taxon>
        <taxon>Fusobacteriia</taxon>
        <taxon>Fusobacteriales</taxon>
        <taxon>Fusobacteriaceae</taxon>
        <taxon>Ilyobacter</taxon>
    </lineage>
</organism>